<dbReference type="AlphaFoldDB" id="A0A6N9U0Y7"/>
<proteinExistence type="predicted"/>
<dbReference type="RefSeq" id="WP_164343524.1">
    <property type="nucleotide sequence ID" value="NZ_JAAGLQ010000169.1"/>
</dbReference>
<comment type="caution">
    <text evidence="1">The sequence shown here is derived from an EMBL/GenBank/DDBJ whole genome shotgun (WGS) entry which is preliminary data.</text>
</comment>
<evidence type="ECO:0000313" key="1">
    <source>
        <dbReference type="EMBL" id="NEA15546.1"/>
    </source>
</evidence>
<evidence type="ECO:0008006" key="3">
    <source>
        <dbReference type="Google" id="ProtNLM"/>
    </source>
</evidence>
<organism evidence="1 2">
    <name type="scientific">Streptomyces halstedii</name>
    <dbReference type="NCBI Taxonomy" id="1944"/>
    <lineage>
        <taxon>Bacteria</taxon>
        <taxon>Bacillati</taxon>
        <taxon>Actinomycetota</taxon>
        <taxon>Actinomycetes</taxon>
        <taxon>Kitasatosporales</taxon>
        <taxon>Streptomycetaceae</taxon>
        <taxon>Streptomyces</taxon>
    </lineage>
</organism>
<reference evidence="1 2" key="1">
    <citation type="submission" date="2020-01" db="EMBL/GenBank/DDBJ databases">
        <title>Insect and environment-associated Actinomycetes.</title>
        <authorList>
            <person name="Currrie C."/>
            <person name="Chevrette M."/>
            <person name="Carlson C."/>
            <person name="Stubbendieck R."/>
            <person name="Wendt-Pienkowski E."/>
        </authorList>
    </citation>
    <scope>NUCLEOTIDE SEQUENCE [LARGE SCALE GENOMIC DNA]</scope>
    <source>
        <strain evidence="1 2">SID11342</strain>
    </source>
</reference>
<dbReference type="CDD" id="cd18695">
    <property type="entry name" value="PIN_VapC-like"/>
    <property type="match status" value="1"/>
</dbReference>
<dbReference type="EMBL" id="JAAGLQ010000169">
    <property type="protein sequence ID" value="NEA15546.1"/>
    <property type="molecule type" value="Genomic_DNA"/>
</dbReference>
<sequence length="124" mass="13428">MIRVVLDHTCVAALAAGDEFLNGLYVEASYGYAELVVPALSAVAAERERHGAGQSLLKRRFITIEDYTADHAHMGAAWTRTDWRLLHPAASVILSERNGVTASLLSYTPDEYVGTGVGALDPRE</sequence>
<protein>
    <recommendedName>
        <fullName evidence="3">Type II toxin-antitoxin system VapC family toxin</fullName>
    </recommendedName>
</protein>
<accession>A0A6N9U0Y7</accession>
<dbReference type="Proteomes" id="UP000471293">
    <property type="component" value="Unassembled WGS sequence"/>
</dbReference>
<gene>
    <name evidence="1" type="ORF">G3I29_08365</name>
</gene>
<evidence type="ECO:0000313" key="2">
    <source>
        <dbReference type="Proteomes" id="UP000471293"/>
    </source>
</evidence>
<name>A0A6N9U0Y7_STRHA</name>